<feature type="transmembrane region" description="Helical" evidence="3">
    <location>
        <begin position="319"/>
        <end position="337"/>
    </location>
</feature>
<dbReference type="Pfam" id="PF16327">
    <property type="entry name" value="CcmF_C"/>
    <property type="match status" value="1"/>
</dbReference>
<dbReference type="GO" id="GO:0017004">
    <property type="term" value="P:cytochrome complex assembly"/>
    <property type="evidence" value="ECO:0007669"/>
    <property type="project" value="UniProtKB-KW"/>
</dbReference>
<name>A0A1J5TW31_9ARCH</name>
<feature type="transmembrane region" description="Helical" evidence="3">
    <location>
        <begin position="358"/>
        <end position="378"/>
    </location>
</feature>
<feature type="transmembrane region" description="Helical" evidence="3">
    <location>
        <begin position="39"/>
        <end position="60"/>
    </location>
</feature>
<dbReference type="Pfam" id="PF01578">
    <property type="entry name" value="Cytochrom_C_asm"/>
    <property type="match status" value="1"/>
</dbReference>
<comment type="similarity">
    <text evidence="1">Belongs to the CcmF/CycK/Ccl1/NrfE/CcsA family.</text>
</comment>
<accession>A0A1J5TW31</accession>
<keyword evidence="2" id="KW-0201">Cytochrome c-type biogenesis</keyword>
<evidence type="ECO:0000256" key="1">
    <source>
        <dbReference type="ARBA" id="ARBA00009186"/>
    </source>
</evidence>
<keyword evidence="3" id="KW-0472">Membrane</keyword>
<evidence type="ECO:0000259" key="5">
    <source>
        <dbReference type="Pfam" id="PF16327"/>
    </source>
</evidence>
<feature type="domain" description="Cytochrome c assembly protein" evidence="4">
    <location>
        <begin position="93"/>
        <end position="288"/>
    </location>
</feature>
<dbReference type="GO" id="GO:0020037">
    <property type="term" value="F:heme binding"/>
    <property type="evidence" value="ECO:0007669"/>
    <property type="project" value="InterPro"/>
</dbReference>
<feature type="transmembrane region" description="Helical" evidence="3">
    <location>
        <begin position="121"/>
        <end position="144"/>
    </location>
</feature>
<sequence>MNIGNGLIYFNFLILCCSLFFAIWGIKENKKNRIEYARKLSWILFIGTTGCLILLLKYFYQTDLTYQYVSNYSAENLDTGYRIAGIWAGREGTLLVWIWACLGSLCIEDKIRKERNLQTNLTFLITMTVVLALAIIQLFINPFIKNEIPPIEGNGLNPLLLSPYMIIHPPLVFTSYGFVVILFAAAMAHLITNDEEWIPTVKRWGRISWLGITTALSLGGYWAYVTLGWGGYWAWDPVETAGLLPWIALNIFLHTTVMNKRKKQYGILGPLMALLVFVLILFESFVTRGGVWLSLHAFLPSQSTSATQRFFDVMETDKSVMGFFILIIMATCIAIFLSMRKYRRREIKEEKNNLEDRAFFAAIYLQTLILSICFVLLLMGVNGTLPPEVFETRLAPFFILMAIAFVMHTSHKWLGSKNVLKLSVFCLVLTFGLAYYTGKWGERAWMFGAAVPWFILTGASILEYLYRYRKKRLRTMLRVWGPYTTHLGVLIMIMGYCVSYGLATEESLALEKGNEEEILGFTITVEDVKTEIDGEQLVREIHFVLKENNETIIDDKLIRTVTNNLGQEIPEVYIDHQLRRDLYITADMINLENDSARITVREIPGIMLVWFGIFLMIGGMLLLQITEWRITKGMIRNLDIAKSEKEEVDNPITMAGKMVFDTALFTASLPERYVRSATGIFGGTLKETTDIVLPSMVRNMTSYKLMVGNILRFAIENIAEVDDAYGDEENIGDEFVARKMVGNVIEGIGLATVHVSPLWVFAFFADGVKGGKEYLKKVHEELVAGGYLDEDTDPGSLHTLFEGLERSTSKVAKNIDIPPLSKDEIIENLTEMKDSILNVGSDTGKVAEDIGTVMQDFVDTATEEGNSMLELSGILTLEAVNKAKYAAATTVAGTKVAGDILYENIFTYYGSTLADIHNEGYTTVATRTVKPYGKALAKQFDTTRKTTTERFILNVVERLKRLFSLK</sequence>
<protein>
    <recommendedName>
        <fullName evidence="8">Cytochrome c assembly protein domain-containing protein</fullName>
    </recommendedName>
</protein>
<dbReference type="PANTHER" id="PTHR43653:SF1">
    <property type="entry name" value="CYTOCHROME C-TYPE BIOGENESIS PROTEIN CCMF"/>
    <property type="match status" value="1"/>
</dbReference>
<feature type="transmembrane region" description="Helical" evidence="3">
    <location>
        <begin position="603"/>
        <end position="626"/>
    </location>
</feature>
<dbReference type="PRINTS" id="PR01410">
    <property type="entry name" value="CCBIOGENESIS"/>
</dbReference>
<feature type="transmembrane region" description="Helical" evidence="3">
    <location>
        <begin position="265"/>
        <end position="286"/>
    </location>
</feature>
<dbReference type="GO" id="GO:0015232">
    <property type="term" value="F:heme transmembrane transporter activity"/>
    <property type="evidence" value="ECO:0007669"/>
    <property type="project" value="InterPro"/>
</dbReference>
<gene>
    <name evidence="6" type="ORF">BEU04_04650</name>
</gene>
<dbReference type="AlphaFoldDB" id="A0A1J5TW31"/>
<evidence type="ECO:0000259" key="4">
    <source>
        <dbReference type="Pfam" id="PF01578"/>
    </source>
</evidence>
<keyword evidence="3" id="KW-1133">Transmembrane helix</keyword>
<feature type="transmembrane region" description="Helical" evidence="3">
    <location>
        <begin position="164"/>
        <end position="186"/>
    </location>
</feature>
<dbReference type="InterPro" id="IPR002541">
    <property type="entry name" value="Cyt_c_assembly"/>
</dbReference>
<feature type="transmembrane region" description="Helical" evidence="3">
    <location>
        <begin position="6"/>
        <end position="27"/>
    </location>
</feature>
<evidence type="ECO:0000256" key="2">
    <source>
        <dbReference type="ARBA" id="ARBA00022748"/>
    </source>
</evidence>
<feature type="transmembrane region" description="Helical" evidence="3">
    <location>
        <begin position="233"/>
        <end position="253"/>
    </location>
</feature>
<dbReference type="Proteomes" id="UP000183815">
    <property type="component" value="Unassembled WGS sequence"/>
</dbReference>
<dbReference type="InterPro" id="IPR032523">
    <property type="entry name" value="CcmF_C"/>
</dbReference>
<comment type="caution">
    <text evidence="6">The sequence shown here is derived from an EMBL/GenBank/DDBJ whole genome shotgun (WGS) entry which is preliminary data.</text>
</comment>
<evidence type="ECO:0000256" key="3">
    <source>
        <dbReference type="SAM" id="Phobius"/>
    </source>
</evidence>
<feature type="transmembrane region" description="Helical" evidence="3">
    <location>
        <begin position="419"/>
        <end position="438"/>
    </location>
</feature>
<proteinExistence type="inferred from homology"/>
<reference evidence="6 7" key="1">
    <citation type="submission" date="2016-08" db="EMBL/GenBank/DDBJ databases">
        <title>New Insights into Marine Group III Euryarchaeota, from dark to light.</title>
        <authorList>
            <person name="Haro-Moreno J.M."/>
            <person name="Rodriguez-Valera F."/>
            <person name="Lopez-Garcia P."/>
            <person name="Moreira D."/>
            <person name="Martin-Cuadrado A.B."/>
        </authorList>
    </citation>
    <scope>NUCLEOTIDE SEQUENCE [LARGE SCALE GENOMIC DNA]</scope>
    <source>
        <strain evidence="6">CG-Bathy1</strain>
    </source>
</reference>
<dbReference type="PANTHER" id="PTHR43653">
    <property type="entry name" value="CYTOCHROME C ASSEMBLY PROTEIN-RELATED"/>
    <property type="match status" value="1"/>
</dbReference>
<evidence type="ECO:0000313" key="7">
    <source>
        <dbReference type="Proteomes" id="UP000183815"/>
    </source>
</evidence>
<organism evidence="6 7">
    <name type="scientific">Marine Group III euryarchaeote CG-Bathy1</name>
    <dbReference type="NCBI Taxonomy" id="1889001"/>
    <lineage>
        <taxon>Archaea</taxon>
        <taxon>Methanobacteriati</taxon>
        <taxon>Thermoplasmatota</taxon>
        <taxon>Thermoplasmata</taxon>
        <taxon>Candidatus Thermoprofundales</taxon>
    </lineage>
</organism>
<feature type="transmembrane region" description="Helical" evidence="3">
    <location>
        <begin position="390"/>
        <end position="407"/>
    </location>
</feature>
<keyword evidence="3" id="KW-0812">Transmembrane</keyword>
<feature type="domain" description="Cytochrome c-type biogenesis protein CcmF C-terminal" evidence="5">
    <location>
        <begin position="390"/>
        <end position="622"/>
    </location>
</feature>
<dbReference type="GO" id="GO:0016020">
    <property type="term" value="C:membrane"/>
    <property type="evidence" value="ECO:0007669"/>
    <property type="project" value="InterPro"/>
</dbReference>
<feature type="transmembrane region" description="Helical" evidence="3">
    <location>
        <begin position="444"/>
        <end position="466"/>
    </location>
</feature>
<dbReference type="EMBL" id="MIYU01000008">
    <property type="protein sequence ID" value="OIR17996.1"/>
    <property type="molecule type" value="Genomic_DNA"/>
</dbReference>
<dbReference type="InterPro" id="IPR003567">
    <property type="entry name" value="Cyt_c_biogenesis"/>
</dbReference>
<feature type="transmembrane region" description="Helical" evidence="3">
    <location>
        <begin position="207"/>
        <end position="227"/>
    </location>
</feature>
<evidence type="ECO:0008006" key="8">
    <source>
        <dbReference type="Google" id="ProtNLM"/>
    </source>
</evidence>
<evidence type="ECO:0000313" key="6">
    <source>
        <dbReference type="EMBL" id="OIR17996.1"/>
    </source>
</evidence>